<name>A0A1M7KDQ8_9BRAD</name>
<keyword evidence="2" id="KW-0456">Lyase</keyword>
<sequence length="246" mass="26771">MKAATADTTTANRRSFAFSTDVKPPVVTRSLLQVGGMAEIYLRDAPYLRLLSEEEREASLDAMLRAKPEGSVWIFGYGSLIWNPAVKFVERRLAKVEGWHRSFCMSIVAGRASPASPGLMLGLDGGGECLGSAFRLDDADVRSELSLLWRREMLCRGAYVPRWLELRDEDGVGFGHAVAFTIDPEGEKYAGNVPAEVAVRRLASASGGLGSCADYLFQTRDGLRAHGIPDLALEHLANRVEIALAA</sequence>
<evidence type="ECO:0000313" key="4">
    <source>
        <dbReference type="Proteomes" id="UP000183208"/>
    </source>
</evidence>
<accession>A0A1M7KDQ8</accession>
<dbReference type="GO" id="GO:0006751">
    <property type="term" value="P:glutathione catabolic process"/>
    <property type="evidence" value="ECO:0007669"/>
    <property type="project" value="InterPro"/>
</dbReference>
<dbReference type="CDD" id="cd06661">
    <property type="entry name" value="GGCT_like"/>
    <property type="match status" value="1"/>
</dbReference>
<reference evidence="3 4" key="1">
    <citation type="submission" date="2016-10" db="EMBL/GenBank/DDBJ databases">
        <authorList>
            <person name="de Groot N.N."/>
        </authorList>
    </citation>
    <scope>NUCLEOTIDE SEQUENCE [LARGE SCALE GENOMIC DNA]</scope>
    <source>
        <strain evidence="3 4">GAS522</strain>
    </source>
</reference>
<organism evidence="3 4">
    <name type="scientific">Bradyrhizobium lablabi</name>
    <dbReference type="NCBI Taxonomy" id="722472"/>
    <lineage>
        <taxon>Bacteria</taxon>
        <taxon>Pseudomonadati</taxon>
        <taxon>Pseudomonadota</taxon>
        <taxon>Alphaproteobacteria</taxon>
        <taxon>Hyphomicrobiales</taxon>
        <taxon>Nitrobacteraceae</taxon>
        <taxon>Bradyrhizobium</taxon>
    </lineage>
</organism>
<dbReference type="GO" id="GO:0005737">
    <property type="term" value="C:cytoplasm"/>
    <property type="evidence" value="ECO:0007669"/>
    <property type="project" value="TreeGrafter"/>
</dbReference>
<dbReference type="OrthoDB" id="9795692at2"/>
<dbReference type="EC" id="4.3.2.7" evidence="1"/>
<dbReference type="InterPro" id="IPR013024">
    <property type="entry name" value="GGCT-like"/>
</dbReference>
<gene>
    <name evidence="3" type="ORF">SAMN05444171_0240</name>
</gene>
<dbReference type="InterPro" id="IPR006840">
    <property type="entry name" value="ChaC"/>
</dbReference>
<dbReference type="Pfam" id="PF04752">
    <property type="entry name" value="ChaC"/>
    <property type="match status" value="1"/>
</dbReference>
<dbReference type="AlphaFoldDB" id="A0A1M7KDQ8"/>
<dbReference type="EMBL" id="FNTI01000001">
    <property type="protein sequence ID" value="SEB92491.1"/>
    <property type="molecule type" value="Genomic_DNA"/>
</dbReference>
<dbReference type="PANTHER" id="PTHR12192">
    <property type="entry name" value="CATION TRANSPORT PROTEIN CHAC-RELATED"/>
    <property type="match status" value="1"/>
</dbReference>
<dbReference type="InterPro" id="IPR036568">
    <property type="entry name" value="GGCT-like_sf"/>
</dbReference>
<dbReference type="Proteomes" id="UP000183208">
    <property type="component" value="Unassembled WGS sequence"/>
</dbReference>
<dbReference type="SUPFAM" id="SSF110857">
    <property type="entry name" value="Gamma-glutamyl cyclotransferase-like"/>
    <property type="match status" value="1"/>
</dbReference>
<proteinExistence type="predicted"/>
<evidence type="ECO:0000313" key="3">
    <source>
        <dbReference type="EMBL" id="SEB92491.1"/>
    </source>
</evidence>
<evidence type="ECO:0000256" key="2">
    <source>
        <dbReference type="ARBA" id="ARBA00023239"/>
    </source>
</evidence>
<dbReference type="Gene3D" id="3.10.490.10">
    <property type="entry name" value="Gamma-glutamyl cyclotransferase-like"/>
    <property type="match status" value="1"/>
</dbReference>
<dbReference type="PANTHER" id="PTHR12192:SF2">
    <property type="entry name" value="GLUTATHIONE-SPECIFIC GAMMA-GLUTAMYLCYCLOTRANSFERASE 2"/>
    <property type="match status" value="1"/>
</dbReference>
<protein>
    <recommendedName>
        <fullName evidence="1">glutathione-specific gamma-glutamylcyclotransferase</fullName>
        <ecNumber evidence="1">4.3.2.7</ecNumber>
    </recommendedName>
</protein>
<evidence type="ECO:0000256" key="1">
    <source>
        <dbReference type="ARBA" id="ARBA00012344"/>
    </source>
</evidence>
<dbReference type="GO" id="GO:0061928">
    <property type="term" value="F:glutathione specific gamma-glutamylcyclotransferase activity"/>
    <property type="evidence" value="ECO:0007669"/>
    <property type="project" value="UniProtKB-EC"/>
</dbReference>